<evidence type="ECO:0000313" key="2">
    <source>
        <dbReference type="EMBL" id="MTH66702.1"/>
    </source>
</evidence>
<reference evidence="2 3" key="1">
    <citation type="submission" date="2019-11" db="EMBL/GenBank/DDBJ databases">
        <authorList>
            <person name="Dong K."/>
        </authorList>
    </citation>
    <scope>NUCLEOTIDE SEQUENCE [LARGE SCALE GENOMIC DNA]</scope>
    <source>
        <strain evidence="2 3">DK608</strain>
    </source>
</reference>
<feature type="transmembrane region" description="Helical" evidence="1">
    <location>
        <begin position="20"/>
        <end position="38"/>
    </location>
</feature>
<dbReference type="RefSeq" id="WP_155046338.1">
    <property type="nucleotide sequence ID" value="NZ_WMIH01000050.1"/>
</dbReference>
<accession>A0A6L6J5Q5</accession>
<name>A0A6L6J5Q5_9RHOB</name>
<keyword evidence="1" id="KW-0472">Membrane</keyword>
<dbReference type="EMBL" id="WMII01000050">
    <property type="protein sequence ID" value="MTH66702.1"/>
    <property type="molecule type" value="Genomic_DNA"/>
</dbReference>
<comment type="caution">
    <text evidence="2">The sequence shown here is derived from an EMBL/GenBank/DDBJ whole genome shotgun (WGS) entry which is preliminary data.</text>
</comment>
<dbReference type="Proteomes" id="UP000478740">
    <property type="component" value="Unassembled WGS sequence"/>
</dbReference>
<feature type="transmembrane region" description="Helical" evidence="1">
    <location>
        <begin position="127"/>
        <end position="143"/>
    </location>
</feature>
<dbReference type="InterPro" id="IPR018678">
    <property type="entry name" value="DUF2160_TM"/>
</dbReference>
<gene>
    <name evidence="2" type="ORF">GL284_20875</name>
</gene>
<dbReference type="Pfam" id="PF09928">
    <property type="entry name" value="DUF2160"/>
    <property type="match status" value="1"/>
</dbReference>
<proteinExistence type="predicted"/>
<organism evidence="2 3">
    <name type="scientific">Paracoccus shanxieyensis</name>
    <dbReference type="NCBI Taxonomy" id="2675752"/>
    <lineage>
        <taxon>Bacteria</taxon>
        <taxon>Pseudomonadati</taxon>
        <taxon>Pseudomonadota</taxon>
        <taxon>Alphaproteobacteria</taxon>
        <taxon>Rhodobacterales</taxon>
        <taxon>Paracoccaceae</taxon>
        <taxon>Paracoccus</taxon>
    </lineage>
</organism>
<sequence length="144" mass="15948">MAKAKDITEAAARQVNWGAIYAGAIAVMAGAMAFLVWATPVVDGAREWTAPMIPGGWMAWTFPVAVFFWIIAGLLILFTILAIRFPETPRRGILRIETTRGDRLFITLLGSAFICLAWLFFVGPPVWWALAICLVYAAAVFRWV</sequence>
<keyword evidence="3" id="KW-1185">Reference proteome</keyword>
<keyword evidence="1" id="KW-0812">Transmembrane</keyword>
<dbReference type="AlphaFoldDB" id="A0A6L6J5Q5"/>
<evidence type="ECO:0000313" key="3">
    <source>
        <dbReference type="Proteomes" id="UP000478740"/>
    </source>
</evidence>
<feature type="transmembrane region" description="Helical" evidence="1">
    <location>
        <begin position="58"/>
        <end position="83"/>
    </location>
</feature>
<keyword evidence="1" id="KW-1133">Transmembrane helix</keyword>
<protein>
    <submittedName>
        <fullName evidence="2">Glycerol-3-phosphate ABC transporter</fullName>
    </submittedName>
</protein>
<evidence type="ECO:0000256" key="1">
    <source>
        <dbReference type="SAM" id="Phobius"/>
    </source>
</evidence>
<feature type="transmembrane region" description="Helical" evidence="1">
    <location>
        <begin position="104"/>
        <end position="121"/>
    </location>
</feature>